<dbReference type="PANTHER" id="PTHR42908">
    <property type="entry name" value="TRANSLATION ELONGATION FACTOR-RELATED"/>
    <property type="match status" value="1"/>
</dbReference>
<protein>
    <submittedName>
        <fullName evidence="3">Elongation factor Tu GTP-binding domain-containing protein 1-like</fullName>
    </submittedName>
</protein>
<evidence type="ECO:0000256" key="1">
    <source>
        <dbReference type="SAM" id="MobiDB-lite"/>
    </source>
</evidence>
<gene>
    <name evidence="3" type="primary">LOC102803854</name>
</gene>
<keyword evidence="2" id="KW-1185">Reference proteome</keyword>
<evidence type="ECO:0000313" key="3">
    <source>
        <dbReference type="RefSeq" id="XP_006817172.1"/>
    </source>
</evidence>
<organism evidence="2 3">
    <name type="scientific">Saccoglossus kowalevskii</name>
    <name type="common">Acorn worm</name>
    <dbReference type="NCBI Taxonomy" id="10224"/>
    <lineage>
        <taxon>Eukaryota</taxon>
        <taxon>Metazoa</taxon>
        <taxon>Hemichordata</taxon>
        <taxon>Enteropneusta</taxon>
        <taxon>Harrimaniidae</taxon>
        <taxon>Saccoglossus</taxon>
    </lineage>
</organism>
<feature type="region of interest" description="Disordered" evidence="1">
    <location>
        <begin position="110"/>
        <end position="129"/>
    </location>
</feature>
<reference evidence="3" key="1">
    <citation type="submission" date="2025-08" db="UniProtKB">
        <authorList>
            <consortium name="RefSeq"/>
        </authorList>
    </citation>
    <scope>IDENTIFICATION</scope>
    <source>
        <tissue evidence="3">Testes</tissue>
    </source>
</reference>
<dbReference type="RefSeq" id="XP_006817172.1">
    <property type="nucleotide sequence ID" value="XM_006817109.1"/>
</dbReference>
<dbReference type="GeneID" id="102803854"/>
<proteinExistence type="predicted"/>
<sequence length="129" mass="14791">MEKSAMVVDKLPSPLEISEARVEKLMCSDGRRFETLPEQTKSLKSDFQACNSSSTAPVIIYISKMVMTVLSDPYWVPSTEEELLHFGEKADSENQSRKYMDSVRRRKGLHVEEKIVEHGEKQRTLGRNK</sequence>
<dbReference type="PANTHER" id="PTHR42908:SF3">
    <property type="entry name" value="ELONGATION FACTOR-LIKE GTPASE 1"/>
    <property type="match status" value="1"/>
</dbReference>
<dbReference type="Proteomes" id="UP000694865">
    <property type="component" value="Unplaced"/>
</dbReference>
<evidence type="ECO:0000313" key="2">
    <source>
        <dbReference type="Proteomes" id="UP000694865"/>
    </source>
</evidence>
<feature type="compositionally biased region" description="Basic and acidic residues" evidence="1">
    <location>
        <begin position="110"/>
        <end position="123"/>
    </location>
</feature>
<name>A0ABM0MAY1_SACKO</name>
<accession>A0ABM0MAY1</accession>